<name>A0A5J5J228_9MICO</name>
<dbReference type="Pfam" id="PF13977">
    <property type="entry name" value="TetR_C_6"/>
    <property type="match status" value="1"/>
</dbReference>
<sequence>MMTSESEAHTRGPYAKSAGVRQRILEAGMQAFAEAGYYATSLNDIADRAGISRRGLGHHFKSKEELLTVVLDQRQDEDAEFIRNTSGIDSLAAVLAVSTHNTERPGLIQLYSLLRADATAAEHPAHEHHRLQYDGLRLYLARAFDEVRAAGELNSDEDSGTLASTFLALMDGLQIQWLYNRASTDIDRVLRAYMRSVVPSFPQAADARPLVATSLT</sequence>
<feature type="DNA-binding region" description="H-T-H motif" evidence="5">
    <location>
        <begin position="41"/>
        <end position="60"/>
    </location>
</feature>
<protein>
    <submittedName>
        <fullName evidence="7">TetR/AcrR family transcriptional regulator</fullName>
    </submittedName>
</protein>
<evidence type="ECO:0000256" key="4">
    <source>
        <dbReference type="ARBA" id="ARBA00023163"/>
    </source>
</evidence>
<evidence type="ECO:0000259" key="6">
    <source>
        <dbReference type="PROSITE" id="PS50977"/>
    </source>
</evidence>
<dbReference type="SUPFAM" id="SSF46689">
    <property type="entry name" value="Homeodomain-like"/>
    <property type="match status" value="1"/>
</dbReference>
<gene>
    <name evidence="7" type="ORF">F6B43_15535</name>
</gene>
<dbReference type="EMBL" id="VYSA01000003">
    <property type="protein sequence ID" value="KAA9106540.1"/>
    <property type="molecule type" value="Genomic_DNA"/>
</dbReference>
<evidence type="ECO:0000256" key="5">
    <source>
        <dbReference type="PROSITE-ProRule" id="PRU00335"/>
    </source>
</evidence>
<dbReference type="PANTHER" id="PTHR47506:SF6">
    <property type="entry name" value="HTH-TYPE TRANSCRIPTIONAL REPRESSOR NEMR"/>
    <property type="match status" value="1"/>
</dbReference>
<keyword evidence="2" id="KW-0805">Transcription regulation</keyword>
<comment type="caution">
    <text evidence="7">The sequence shown here is derived from an EMBL/GenBank/DDBJ whole genome shotgun (WGS) entry which is preliminary data.</text>
</comment>
<organism evidence="7 8">
    <name type="scientific">Microbacterium rhizomatis</name>
    <dbReference type="NCBI Taxonomy" id="1631477"/>
    <lineage>
        <taxon>Bacteria</taxon>
        <taxon>Bacillati</taxon>
        <taxon>Actinomycetota</taxon>
        <taxon>Actinomycetes</taxon>
        <taxon>Micrococcales</taxon>
        <taxon>Microbacteriaceae</taxon>
        <taxon>Microbacterium</taxon>
    </lineage>
</organism>
<dbReference type="Gene3D" id="1.10.357.10">
    <property type="entry name" value="Tetracycline Repressor, domain 2"/>
    <property type="match status" value="1"/>
</dbReference>
<evidence type="ECO:0000256" key="3">
    <source>
        <dbReference type="ARBA" id="ARBA00023125"/>
    </source>
</evidence>
<dbReference type="InterPro" id="IPR039538">
    <property type="entry name" value="BetI_C"/>
</dbReference>
<evidence type="ECO:0000256" key="2">
    <source>
        <dbReference type="ARBA" id="ARBA00023015"/>
    </source>
</evidence>
<evidence type="ECO:0000313" key="7">
    <source>
        <dbReference type="EMBL" id="KAA9106540.1"/>
    </source>
</evidence>
<dbReference type="AlphaFoldDB" id="A0A5J5J228"/>
<reference evidence="8" key="1">
    <citation type="submission" date="2019-09" db="EMBL/GenBank/DDBJ databases">
        <title>Mumia zhuanghuii sp. nov. isolated from the intestinal contents of plateau pika (Ochotona curzoniae) in the Qinghai-Tibet plateau of China.</title>
        <authorList>
            <person name="Tian Z."/>
        </authorList>
    </citation>
    <scope>NUCLEOTIDE SEQUENCE [LARGE SCALE GENOMIC DNA]</scope>
    <source>
        <strain evidence="8">JCM 30598</strain>
    </source>
</reference>
<dbReference type="InterPro" id="IPR009057">
    <property type="entry name" value="Homeodomain-like_sf"/>
</dbReference>
<accession>A0A5J5J228</accession>
<dbReference type="Pfam" id="PF00440">
    <property type="entry name" value="TetR_N"/>
    <property type="match status" value="1"/>
</dbReference>
<dbReference type="PANTHER" id="PTHR47506">
    <property type="entry name" value="TRANSCRIPTIONAL REGULATORY PROTEIN"/>
    <property type="match status" value="1"/>
</dbReference>
<keyword evidence="4" id="KW-0804">Transcription</keyword>
<proteinExistence type="predicted"/>
<keyword evidence="8" id="KW-1185">Reference proteome</keyword>
<keyword evidence="3 5" id="KW-0238">DNA-binding</keyword>
<dbReference type="GO" id="GO:0003677">
    <property type="term" value="F:DNA binding"/>
    <property type="evidence" value="ECO:0007669"/>
    <property type="project" value="UniProtKB-UniRule"/>
</dbReference>
<evidence type="ECO:0000313" key="8">
    <source>
        <dbReference type="Proteomes" id="UP000325827"/>
    </source>
</evidence>
<dbReference type="Proteomes" id="UP000325827">
    <property type="component" value="Unassembled WGS sequence"/>
</dbReference>
<keyword evidence="1" id="KW-0678">Repressor</keyword>
<feature type="domain" description="HTH tetR-type" evidence="6">
    <location>
        <begin position="18"/>
        <end position="78"/>
    </location>
</feature>
<evidence type="ECO:0000256" key="1">
    <source>
        <dbReference type="ARBA" id="ARBA00022491"/>
    </source>
</evidence>
<dbReference type="InterPro" id="IPR036271">
    <property type="entry name" value="Tet_transcr_reg_TetR-rel_C_sf"/>
</dbReference>
<dbReference type="PROSITE" id="PS50977">
    <property type="entry name" value="HTH_TETR_2"/>
    <property type="match status" value="1"/>
</dbReference>
<dbReference type="SUPFAM" id="SSF48498">
    <property type="entry name" value="Tetracyclin repressor-like, C-terminal domain"/>
    <property type="match status" value="1"/>
</dbReference>
<dbReference type="InterPro" id="IPR001647">
    <property type="entry name" value="HTH_TetR"/>
</dbReference>
<dbReference type="OrthoDB" id="7505659at2"/>
<dbReference type="PRINTS" id="PR00455">
    <property type="entry name" value="HTHTETR"/>
</dbReference>